<reference evidence="1 2" key="1">
    <citation type="journal article" date="2023" name="Hortic Res">
        <title>Pangenome of water caltrop reveals structural variations and asymmetric subgenome divergence after allopolyploidization.</title>
        <authorList>
            <person name="Zhang X."/>
            <person name="Chen Y."/>
            <person name="Wang L."/>
            <person name="Yuan Y."/>
            <person name="Fang M."/>
            <person name="Shi L."/>
            <person name="Lu R."/>
            <person name="Comes H.P."/>
            <person name="Ma Y."/>
            <person name="Chen Y."/>
            <person name="Huang G."/>
            <person name="Zhou Y."/>
            <person name="Zheng Z."/>
            <person name="Qiu Y."/>
        </authorList>
    </citation>
    <scope>NUCLEOTIDE SEQUENCE [LARGE SCALE GENOMIC DNA]</scope>
    <source>
        <tissue evidence="1">Roots</tissue>
    </source>
</reference>
<gene>
    <name evidence="1" type="ORF">SAY87_023686</name>
</gene>
<protein>
    <submittedName>
        <fullName evidence="1">Uncharacterized protein</fullName>
    </submittedName>
</protein>
<evidence type="ECO:0000313" key="1">
    <source>
        <dbReference type="EMBL" id="KAK4775725.1"/>
    </source>
</evidence>
<evidence type="ECO:0000313" key="2">
    <source>
        <dbReference type="Proteomes" id="UP001345219"/>
    </source>
</evidence>
<comment type="caution">
    <text evidence="1">The sequence shown here is derived from an EMBL/GenBank/DDBJ whole genome shotgun (WGS) entry which is preliminary data.</text>
</comment>
<organism evidence="1 2">
    <name type="scientific">Trapa incisa</name>
    <dbReference type="NCBI Taxonomy" id="236973"/>
    <lineage>
        <taxon>Eukaryota</taxon>
        <taxon>Viridiplantae</taxon>
        <taxon>Streptophyta</taxon>
        <taxon>Embryophyta</taxon>
        <taxon>Tracheophyta</taxon>
        <taxon>Spermatophyta</taxon>
        <taxon>Magnoliopsida</taxon>
        <taxon>eudicotyledons</taxon>
        <taxon>Gunneridae</taxon>
        <taxon>Pentapetalae</taxon>
        <taxon>rosids</taxon>
        <taxon>malvids</taxon>
        <taxon>Myrtales</taxon>
        <taxon>Lythraceae</taxon>
        <taxon>Trapa</taxon>
    </lineage>
</organism>
<dbReference type="AlphaFoldDB" id="A0AAN7KZ87"/>
<keyword evidence="2" id="KW-1185">Reference proteome</keyword>
<dbReference type="EMBL" id="JAXIOK010000003">
    <property type="protein sequence ID" value="KAK4775725.1"/>
    <property type="molecule type" value="Genomic_DNA"/>
</dbReference>
<accession>A0AAN7KZ87</accession>
<dbReference type="Proteomes" id="UP001345219">
    <property type="component" value="Chromosome 18"/>
</dbReference>
<sequence>MSCSHGHAGLIDALRGYLVRCNLKPFLYSTTDLFVRKVELLLLMISFSSQGNLNFFLFIIHTAAKELWYLCDFTLLCPYLNFETLEALCQGKERIECTSILLP</sequence>
<proteinExistence type="predicted"/>
<name>A0AAN7KZ87_9MYRT</name>